<feature type="compositionally biased region" description="Gly residues" evidence="1">
    <location>
        <begin position="1"/>
        <end position="17"/>
    </location>
</feature>
<evidence type="ECO:0000256" key="1">
    <source>
        <dbReference type="SAM" id="MobiDB-lite"/>
    </source>
</evidence>
<evidence type="ECO:0000313" key="2">
    <source>
        <dbReference type="EMBL" id="KAF0910416.1"/>
    </source>
</evidence>
<name>A0A6G1DDA8_9ORYZ</name>
<sequence>MACDGGGLPSPCDGGGLTADAADAGSGRDLSRSALIDSGFRLTRVNVNVLLHPPVDMSSAASSSSLGCFPRLSSSSADPPVTALYRLASRCGRRDPLPRDRCRPVRQPPSPSVDAAGSAEPCLAGSTVARGALPPERRASAAVAQISVNRLTALI</sequence>
<dbReference type="AlphaFoldDB" id="A0A6G1DDA8"/>
<proteinExistence type="predicted"/>
<evidence type="ECO:0000313" key="3">
    <source>
        <dbReference type="Proteomes" id="UP000479710"/>
    </source>
</evidence>
<feature type="region of interest" description="Disordered" evidence="1">
    <location>
        <begin position="1"/>
        <end position="27"/>
    </location>
</feature>
<comment type="caution">
    <text evidence="2">The sequence shown here is derived from an EMBL/GenBank/DDBJ whole genome shotgun (WGS) entry which is preliminary data.</text>
</comment>
<reference evidence="2 3" key="1">
    <citation type="submission" date="2019-11" db="EMBL/GenBank/DDBJ databases">
        <title>Whole genome sequence of Oryza granulata.</title>
        <authorList>
            <person name="Li W."/>
        </authorList>
    </citation>
    <scope>NUCLEOTIDE SEQUENCE [LARGE SCALE GENOMIC DNA]</scope>
    <source>
        <strain evidence="3">cv. Menghai</strain>
        <tissue evidence="2">Leaf</tissue>
    </source>
</reference>
<accession>A0A6G1DDA8</accession>
<dbReference type="EMBL" id="SPHZ02000006">
    <property type="protein sequence ID" value="KAF0910416.1"/>
    <property type="molecule type" value="Genomic_DNA"/>
</dbReference>
<feature type="region of interest" description="Disordered" evidence="1">
    <location>
        <begin position="93"/>
        <end position="119"/>
    </location>
</feature>
<gene>
    <name evidence="2" type="ORF">E2562_002881</name>
</gene>
<dbReference type="Proteomes" id="UP000479710">
    <property type="component" value="Unassembled WGS sequence"/>
</dbReference>
<protein>
    <submittedName>
        <fullName evidence="2">Uncharacterized protein</fullName>
    </submittedName>
</protein>
<feature type="compositionally biased region" description="Basic and acidic residues" evidence="1">
    <location>
        <begin position="93"/>
        <end position="103"/>
    </location>
</feature>
<keyword evidence="3" id="KW-1185">Reference proteome</keyword>
<organism evidence="2 3">
    <name type="scientific">Oryza meyeriana var. granulata</name>
    <dbReference type="NCBI Taxonomy" id="110450"/>
    <lineage>
        <taxon>Eukaryota</taxon>
        <taxon>Viridiplantae</taxon>
        <taxon>Streptophyta</taxon>
        <taxon>Embryophyta</taxon>
        <taxon>Tracheophyta</taxon>
        <taxon>Spermatophyta</taxon>
        <taxon>Magnoliopsida</taxon>
        <taxon>Liliopsida</taxon>
        <taxon>Poales</taxon>
        <taxon>Poaceae</taxon>
        <taxon>BOP clade</taxon>
        <taxon>Oryzoideae</taxon>
        <taxon>Oryzeae</taxon>
        <taxon>Oryzinae</taxon>
        <taxon>Oryza</taxon>
        <taxon>Oryza meyeriana</taxon>
    </lineage>
</organism>